<reference evidence="3" key="1">
    <citation type="submission" date="2021-06" db="EMBL/GenBank/DDBJ databases">
        <authorList>
            <person name="Kallberg Y."/>
            <person name="Tangrot J."/>
            <person name="Rosling A."/>
        </authorList>
    </citation>
    <scope>NUCLEOTIDE SEQUENCE</scope>
    <source>
        <strain evidence="3">CL551</strain>
    </source>
</reference>
<dbReference type="GO" id="GO:0005634">
    <property type="term" value="C:nucleus"/>
    <property type="evidence" value="ECO:0007669"/>
    <property type="project" value="TreeGrafter"/>
</dbReference>
<dbReference type="GO" id="GO:0030246">
    <property type="term" value="F:carbohydrate binding"/>
    <property type="evidence" value="ECO:0007669"/>
    <property type="project" value="InterPro"/>
</dbReference>
<feature type="transmembrane region" description="Helical" evidence="1">
    <location>
        <begin position="12"/>
        <end position="33"/>
    </location>
</feature>
<feature type="non-terminal residue" evidence="3">
    <location>
        <position position="1"/>
    </location>
</feature>
<accession>A0A9N9BEE9</accession>
<sequence>MLKALAKLKVSHKFFTIFCVLAILSFSLVYLAIEYGDLRDLLYYDEYVDPEIAFSHDQHFDEEGEKVKPRIKDRNEWLTKFVDPLIGTEDGGNVFPGPCLPFGVVKVGFDIDNSEDNNSGYSSRGNITGISHLHLSGSKGIPQYGLISQLPIVSPSIDDISLNDYGSSRSFETFK</sequence>
<keyword evidence="1" id="KW-1133">Transmembrane helix</keyword>
<evidence type="ECO:0000313" key="4">
    <source>
        <dbReference type="Proteomes" id="UP000789342"/>
    </source>
</evidence>
<gene>
    <name evidence="3" type="ORF">AMORRO_LOCUS6016</name>
</gene>
<dbReference type="PANTHER" id="PTHR12143:SF38">
    <property type="entry name" value="ALPHA-1,2-MANNOSIDASE FAMILY PROTEIN (AFU_ORTHOLOGUE AFUA_5G10520)"/>
    <property type="match status" value="1"/>
</dbReference>
<dbReference type="OrthoDB" id="2428606at2759"/>
<dbReference type="InterPro" id="IPR041371">
    <property type="entry name" value="GH92_N"/>
</dbReference>
<evidence type="ECO:0000259" key="2">
    <source>
        <dbReference type="Pfam" id="PF17678"/>
    </source>
</evidence>
<dbReference type="PANTHER" id="PTHR12143">
    <property type="entry name" value="PEPTIDE N-GLYCANASE PNGASE -RELATED"/>
    <property type="match status" value="1"/>
</dbReference>
<feature type="domain" description="Glycosyl hydrolase family 92 N-terminal" evidence="2">
    <location>
        <begin position="81"/>
        <end position="158"/>
    </location>
</feature>
<dbReference type="Proteomes" id="UP000789342">
    <property type="component" value="Unassembled WGS sequence"/>
</dbReference>
<protein>
    <submittedName>
        <fullName evidence="3">9015_t:CDS:1</fullName>
    </submittedName>
</protein>
<dbReference type="GO" id="GO:0006516">
    <property type="term" value="P:glycoprotein catabolic process"/>
    <property type="evidence" value="ECO:0007669"/>
    <property type="project" value="TreeGrafter"/>
</dbReference>
<dbReference type="GO" id="GO:0000224">
    <property type="term" value="F:peptide-N4-(N-acetyl-beta-glucosaminyl)asparagine amidase activity"/>
    <property type="evidence" value="ECO:0007669"/>
    <property type="project" value="TreeGrafter"/>
</dbReference>
<dbReference type="EMBL" id="CAJVPV010003839">
    <property type="protein sequence ID" value="CAG8560945.1"/>
    <property type="molecule type" value="Genomic_DNA"/>
</dbReference>
<proteinExistence type="predicted"/>
<dbReference type="GO" id="GO:0005829">
    <property type="term" value="C:cytosol"/>
    <property type="evidence" value="ECO:0007669"/>
    <property type="project" value="TreeGrafter"/>
</dbReference>
<dbReference type="InterPro" id="IPR050883">
    <property type="entry name" value="PNGase"/>
</dbReference>
<keyword evidence="1" id="KW-0472">Membrane</keyword>
<evidence type="ECO:0000256" key="1">
    <source>
        <dbReference type="SAM" id="Phobius"/>
    </source>
</evidence>
<name>A0A9N9BEE9_9GLOM</name>
<evidence type="ECO:0000313" key="3">
    <source>
        <dbReference type="EMBL" id="CAG8560945.1"/>
    </source>
</evidence>
<keyword evidence="1" id="KW-0812">Transmembrane</keyword>
<keyword evidence="4" id="KW-1185">Reference proteome</keyword>
<comment type="caution">
    <text evidence="3">The sequence shown here is derived from an EMBL/GenBank/DDBJ whole genome shotgun (WGS) entry which is preliminary data.</text>
</comment>
<dbReference type="Pfam" id="PF17678">
    <property type="entry name" value="Glyco_hydro_92N"/>
    <property type="match status" value="1"/>
</dbReference>
<dbReference type="Gene3D" id="2.70.98.10">
    <property type="match status" value="1"/>
</dbReference>
<organism evidence="3 4">
    <name type="scientific">Acaulospora morrowiae</name>
    <dbReference type="NCBI Taxonomy" id="94023"/>
    <lineage>
        <taxon>Eukaryota</taxon>
        <taxon>Fungi</taxon>
        <taxon>Fungi incertae sedis</taxon>
        <taxon>Mucoromycota</taxon>
        <taxon>Glomeromycotina</taxon>
        <taxon>Glomeromycetes</taxon>
        <taxon>Diversisporales</taxon>
        <taxon>Acaulosporaceae</taxon>
        <taxon>Acaulospora</taxon>
    </lineage>
</organism>
<dbReference type="AlphaFoldDB" id="A0A9N9BEE9"/>
<dbReference type="InterPro" id="IPR014718">
    <property type="entry name" value="GH-type_carb-bd"/>
</dbReference>